<keyword evidence="1 8" id="KW-0808">Transferase</keyword>
<dbReference type="PROSITE" id="PS00108">
    <property type="entry name" value="PROTEIN_KINASE_ST"/>
    <property type="match status" value="1"/>
</dbReference>
<keyword evidence="4 6" id="KW-0067">ATP-binding</keyword>
<dbReference type="PROSITE" id="PS00107">
    <property type="entry name" value="PROTEIN_KINASE_ATP"/>
    <property type="match status" value="1"/>
</dbReference>
<dbReference type="CDD" id="cd14014">
    <property type="entry name" value="STKc_PknB_like"/>
    <property type="match status" value="1"/>
</dbReference>
<evidence type="ECO:0000256" key="6">
    <source>
        <dbReference type="PROSITE-ProRule" id="PRU10141"/>
    </source>
</evidence>
<dbReference type="AlphaFoldDB" id="A0AAU7CR33"/>
<dbReference type="PANTHER" id="PTHR11042">
    <property type="entry name" value="EUKARYOTIC TRANSLATION INITIATION FACTOR 2-ALPHA KINASE EIF2-ALPHA KINASE -RELATED"/>
    <property type="match status" value="1"/>
</dbReference>
<dbReference type="Gene3D" id="1.10.510.10">
    <property type="entry name" value="Transferase(Phosphotransferase) domain 1"/>
    <property type="match status" value="1"/>
</dbReference>
<reference evidence="8" key="1">
    <citation type="submission" date="2024-05" db="EMBL/GenBank/DDBJ databases">
        <title>Planctomycetes of the genus Singulisphaera possess chitinolytic capabilities.</title>
        <authorList>
            <person name="Ivanova A."/>
        </authorList>
    </citation>
    <scope>NUCLEOTIDE SEQUENCE</scope>
    <source>
        <strain evidence="8">Ch08T</strain>
    </source>
</reference>
<accession>A0AAU7CR33</accession>
<dbReference type="GO" id="GO:0004674">
    <property type="term" value="F:protein serine/threonine kinase activity"/>
    <property type="evidence" value="ECO:0007669"/>
    <property type="project" value="UniProtKB-EC"/>
</dbReference>
<dbReference type="InterPro" id="IPR000719">
    <property type="entry name" value="Prot_kinase_dom"/>
</dbReference>
<dbReference type="GO" id="GO:0005524">
    <property type="term" value="F:ATP binding"/>
    <property type="evidence" value="ECO:0007669"/>
    <property type="project" value="UniProtKB-UniRule"/>
</dbReference>
<keyword evidence="2 6" id="KW-0547">Nucleotide-binding</keyword>
<organism evidence="8">
    <name type="scientific">Singulisphaera sp. Ch08</name>
    <dbReference type="NCBI Taxonomy" id="3120278"/>
    <lineage>
        <taxon>Bacteria</taxon>
        <taxon>Pseudomonadati</taxon>
        <taxon>Planctomycetota</taxon>
        <taxon>Planctomycetia</taxon>
        <taxon>Isosphaerales</taxon>
        <taxon>Isosphaeraceae</taxon>
        <taxon>Singulisphaera</taxon>
    </lineage>
</organism>
<dbReference type="EMBL" id="CP155447">
    <property type="protein sequence ID" value="XBH07503.1"/>
    <property type="molecule type" value="Genomic_DNA"/>
</dbReference>
<evidence type="ECO:0000256" key="4">
    <source>
        <dbReference type="ARBA" id="ARBA00022840"/>
    </source>
</evidence>
<dbReference type="InterPro" id="IPR050339">
    <property type="entry name" value="CC_SR_Kinase"/>
</dbReference>
<sequence>MDLIFALFQAYSAVKDVAQVSGSVSDWVVDVVSKWTLRSSTEKIEKQVGKIAVVTDADIRRAAAEAFLNNANCIIPEAKREELIGIMLNMARNVRHRSAFGSMDSSYFRSERLLEILLLGVEPIRHQGELVAPNSPWVLRRHLGMGSFGEVWMAENPGYPTPRAFKFFTNDRSGEWLRREQKSLVAILKRLGEHDHIVDFEDVQTENCPHPYLSLEYLGGGSLEEWIVKDKCNRPRLEPHEIIRQVVSGLAAAHAQEIVHRDIKPANILLTEGSDPRIKIADFGLAKVVNSKRDGGSQLASLAGVVGTGLYLPPEAQQRGTLRKPAQDDVFALGIVWYQLVVGAIERPPYDFAERLRSHQLDSHTIGLIERCLAHPGRRFGDAQELQAALTDMVPPITEYLPGDPDVQHLAREYLSTLSR</sequence>
<dbReference type="EC" id="2.7.11.1" evidence="8"/>
<evidence type="ECO:0000256" key="5">
    <source>
        <dbReference type="ARBA" id="ARBA00037982"/>
    </source>
</evidence>
<gene>
    <name evidence="8" type="ORF">V5E97_16130</name>
</gene>
<dbReference type="SMART" id="SM00220">
    <property type="entry name" value="S_TKc"/>
    <property type="match status" value="1"/>
</dbReference>
<dbReference type="InterPro" id="IPR008271">
    <property type="entry name" value="Ser/Thr_kinase_AS"/>
</dbReference>
<name>A0AAU7CR33_9BACT</name>
<evidence type="ECO:0000313" key="8">
    <source>
        <dbReference type="EMBL" id="XBH07503.1"/>
    </source>
</evidence>
<proteinExistence type="inferred from homology"/>
<dbReference type="InterPro" id="IPR017441">
    <property type="entry name" value="Protein_kinase_ATP_BS"/>
</dbReference>
<evidence type="ECO:0000259" key="7">
    <source>
        <dbReference type="PROSITE" id="PS50011"/>
    </source>
</evidence>
<feature type="domain" description="Protein kinase" evidence="7">
    <location>
        <begin position="137"/>
        <end position="420"/>
    </location>
</feature>
<dbReference type="GO" id="GO:0005737">
    <property type="term" value="C:cytoplasm"/>
    <property type="evidence" value="ECO:0007669"/>
    <property type="project" value="TreeGrafter"/>
</dbReference>
<dbReference type="Pfam" id="PF00069">
    <property type="entry name" value="Pkinase"/>
    <property type="match status" value="1"/>
</dbReference>
<evidence type="ECO:0000256" key="2">
    <source>
        <dbReference type="ARBA" id="ARBA00022741"/>
    </source>
</evidence>
<protein>
    <submittedName>
        <fullName evidence="8">Serine/threonine-protein kinase</fullName>
        <ecNumber evidence="8">2.7.11.1</ecNumber>
    </submittedName>
</protein>
<dbReference type="RefSeq" id="WP_406700340.1">
    <property type="nucleotide sequence ID" value="NZ_CP155447.1"/>
</dbReference>
<keyword evidence="3 8" id="KW-0418">Kinase</keyword>
<dbReference type="PROSITE" id="PS50011">
    <property type="entry name" value="PROTEIN_KINASE_DOM"/>
    <property type="match status" value="1"/>
</dbReference>
<dbReference type="InterPro" id="IPR011009">
    <property type="entry name" value="Kinase-like_dom_sf"/>
</dbReference>
<evidence type="ECO:0000256" key="3">
    <source>
        <dbReference type="ARBA" id="ARBA00022777"/>
    </source>
</evidence>
<feature type="binding site" evidence="6">
    <location>
        <position position="166"/>
    </location>
    <ligand>
        <name>ATP</name>
        <dbReference type="ChEBI" id="CHEBI:30616"/>
    </ligand>
</feature>
<dbReference type="SUPFAM" id="SSF56112">
    <property type="entry name" value="Protein kinase-like (PK-like)"/>
    <property type="match status" value="1"/>
</dbReference>
<evidence type="ECO:0000256" key="1">
    <source>
        <dbReference type="ARBA" id="ARBA00022679"/>
    </source>
</evidence>
<comment type="similarity">
    <text evidence="5">Belongs to the protein kinase superfamily. Ser/Thr protein kinase family. GCN2 subfamily.</text>
</comment>